<dbReference type="EC" id="2.7.1.176" evidence="2"/>
<gene>
    <name evidence="8" type="ORF">FMM80_17940</name>
</gene>
<dbReference type="PANTHER" id="PTHR39206:SF1">
    <property type="entry name" value="SLL8004 PROTEIN"/>
    <property type="match status" value="1"/>
</dbReference>
<dbReference type="EMBL" id="VIRB01000107">
    <property type="protein sequence ID" value="NDO70422.1"/>
    <property type="molecule type" value="Genomic_DNA"/>
</dbReference>
<dbReference type="Pfam" id="PF06414">
    <property type="entry name" value="Zeta_toxin"/>
    <property type="match status" value="1"/>
</dbReference>
<keyword evidence="3" id="KW-0547">Nucleotide-binding</keyword>
<evidence type="ECO:0000256" key="4">
    <source>
        <dbReference type="ARBA" id="ARBA00022840"/>
    </source>
</evidence>
<dbReference type="OrthoDB" id="9791543at2"/>
<dbReference type="InterPro" id="IPR027417">
    <property type="entry name" value="P-loop_NTPase"/>
</dbReference>
<dbReference type="InterPro" id="IPR010488">
    <property type="entry name" value="Zeta_toxin_domain"/>
</dbReference>
<dbReference type="GO" id="GO:0005524">
    <property type="term" value="F:ATP binding"/>
    <property type="evidence" value="ECO:0007669"/>
    <property type="project" value="UniProtKB-KW"/>
</dbReference>
<evidence type="ECO:0000256" key="1">
    <source>
        <dbReference type="ARBA" id="ARBA00009104"/>
    </source>
</evidence>
<organism evidence="8 9">
    <name type="scientific">Schaedlerella arabinosiphila</name>
    <dbReference type="NCBI Taxonomy" id="2044587"/>
    <lineage>
        <taxon>Bacteria</taxon>
        <taxon>Bacillati</taxon>
        <taxon>Bacillota</taxon>
        <taxon>Clostridia</taxon>
        <taxon>Lachnospirales</taxon>
        <taxon>Lachnospiraceae</taxon>
        <taxon>Schaedlerella</taxon>
    </lineage>
</organism>
<keyword evidence="4" id="KW-0067">ATP-binding</keyword>
<name>A0A9X5CCU4_9FIRM</name>
<comment type="catalytic activity">
    <reaction evidence="6">
        <text>UDP-N-acetyl-alpha-D-glucosamine + ATP = UDP-N-acetyl-alpha-D-glucosamine 3'-phosphate + ADP + H(+)</text>
        <dbReference type="Rhea" id="RHEA:32671"/>
        <dbReference type="ChEBI" id="CHEBI:15378"/>
        <dbReference type="ChEBI" id="CHEBI:30616"/>
        <dbReference type="ChEBI" id="CHEBI:57705"/>
        <dbReference type="ChEBI" id="CHEBI:64353"/>
        <dbReference type="ChEBI" id="CHEBI:456216"/>
        <dbReference type="EC" id="2.7.1.176"/>
    </reaction>
</comment>
<dbReference type="GO" id="GO:0016301">
    <property type="term" value="F:kinase activity"/>
    <property type="evidence" value="ECO:0007669"/>
    <property type="project" value="InterPro"/>
</dbReference>
<dbReference type="AlphaFoldDB" id="A0A9X5CCU4"/>
<dbReference type="RefSeq" id="WP_004078258.1">
    <property type="nucleotide sequence ID" value="NZ_VIRB01000107.1"/>
</dbReference>
<sequence>MKKYILVAGVNGAGKSTLYQSLQSLHDIPRVNTDEILREFGDWRNMTDVMTAGKMAVKKIARYFDESITFNQETTLCGKSILSNIAKAKKRGYFIELHYIGVENADIAKERVARRINQGGHGIAEQDIERRFVETFDNLKKVLPESNLTVFYDNTIEFRRFAIYKNGNPVRVSHNVPKWYEKFVADME</sequence>
<feature type="domain" description="Zeta toxin" evidence="7">
    <location>
        <begin position="3"/>
        <end position="134"/>
    </location>
</feature>
<accession>A0A9X5CCU4</accession>
<evidence type="ECO:0000256" key="3">
    <source>
        <dbReference type="ARBA" id="ARBA00022741"/>
    </source>
</evidence>
<evidence type="ECO:0000256" key="5">
    <source>
        <dbReference type="ARBA" id="ARBA00032897"/>
    </source>
</evidence>
<comment type="caution">
    <text evidence="8">The sequence shown here is derived from an EMBL/GenBank/DDBJ whole genome shotgun (WGS) entry which is preliminary data.</text>
</comment>
<evidence type="ECO:0000256" key="2">
    <source>
        <dbReference type="ARBA" id="ARBA00011963"/>
    </source>
</evidence>
<reference evidence="8 9" key="1">
    <citation type="submission" date="2019-07" db="EMBL/GenBank/DDBJ databases">
        <title>Draft genome sequences of 15 bacterial species constituting the stable defined intestinal microbiota of the GM15 gnotobiotic mouse model.</title>
        <authorList>
            <person name="Elie C."/>
            <person name="Mathieu A."/>
            <person name="Saliou A."/>
            <person name="Darnaud M."/>
            <person name="Leulier F."/>
            <person name="Tamellini A."/>
        </authorList>
    </citation>
    <scope>NUCLEOTIDE SEQUENCE [LARGE SCALE GENOMIC DNA]</scope>
    <source>
        <strain evidence="9">ASF 502</strain>
    </source>
</reference>
<evidence type="ECO:0000313" key="8">
    <source>
        <dbReference type="EMBL" id="NDO70422.1"/>
    </source>
</evidence>
<dbReference type="Proteomes" id="UP000474104">
    <property type="component" value="Unassembled WGS sequence"/>
</dbReference>
<protein>
    <recommendedName>
        <fullName evidence="5">UDP-N-acetylglucosamine kinase</fullName>
        <ecNumber evidence="2">2.7.1.176</ecNumber>
    </recommendedName>
    <alternativeName>
        <fullName evidence="5">UDP-N-acetylglucosamine kinase</fullName>
    </alternativeName>
</protein>
<comment type="similarity">
    <text evidence="1">Belongs to the zeta toxin family.</text>
</comment>
<evidence type="ECO:0000313" key="9">
    <source>
        <dbReference type="Proteomes" id="UP000474104"/>
    </source>
</evidence>
<proteinExistence type="inferred from homology"/>
<dbReference type="Gene3D" id="3.40.50.300">
    <property type="entry name" value="P-loop containing nucleotide triphosphate hydrolases"/>
    <property type="match status" value="1"/>
</dbReference>
<evidence type="ECO:0000256" key="6">
    <source>
        <dbReference type="ARBA" id="ARBA00048178"/>
    </source>
</evidence>
<evidence type="ECO:0000259" key="7">
    <source>
        <dbReference type="Pfam" id="PF06414"/>
    </source>
</evidence>
<dbReference type="SUPFAM" id="SSF52540">
    <property type="entry name" value="P-loop containing nucleoside triphosphate hydrolases"/>
    <property type="match status" value="1"/>
</dbReference>
<dbReference type="PANTHER" id="PTHR39206">
    <property type="entry name" value="SLL8004 PROTEIN"/>
    <property type="match status" value="1"/>
</dbReference>